<feature type="domain" description="Glycoside hydrolase 35 catalytic" evidence="8">
    <location>
        <begin position="66"/>
        <end position="380"/>
    </location>
</feature>
<evidence type="ECO:0000256" key="4">
    <source>
        <dbReference type="PIRSR" id="PIRSR006336-1"/>
    </source>
</evidence>
<dbReference type="InterPro" id="IPR031330">
    <property type="entry name" value="Gly_Hdrlase_35_cat"/>
</dbReference>
<dbReference type="Pfam" id="PF01301">
    <property type="entry name" value="Glyco_hydro_35"/>
    <property type="match status" value="1"/>
</dbReference>
<dbReference type="SUPFAM" id="SSF51445">
    <property type="entry name" value="(Trans)glycosidases"/>
    <property type="match status" value="1"/>
</dbReference>
<proteinExistence type="inferred from homology"/>
<dbReference type="EMBL" id="LSBJ02000007">
    <property type="protein sequence ID" value="OAQ62479.1"/>
    <property type="molecule type" value="Genomic_DNA"/>
</dbReference>
<keyword evidence="2 5" id="KW-0378">Hydrolase</keyword>
<feature type="chain" id="PRO_5008101529" description="Beta-galactosidase" evidence="7">
    <location>
        <begin position="22"/>
        <end position="646"/>
    </location>
</feature>
<comment type="catalytic activity">
    <reaction evidence="5">
        <text>Hydrolysis of terminal non-reducing beta-D-galactose residues in beta-D-galactosides.</text>
        <dbReference type="EC" id="3.2.1.23"/>
    </reaction>
</comment>
<feature type="signal peptide" evidence="7">
    <location>
        <begin position="1"/>
        <end position="21"/>
    </location>
</feature>
<evidence type="ECO:0000256" key="1">
    <source>
        <dbReference type="ARBA" id="ARBA00009809"/>
    </source>
</evidence>
<dbReference type="GO" id="GO:0004565">
    <property type="term" value="F:beta-galactosidase activity"/>
    <property type="evidence" value="ECO:0007669"/>
    <property type="project" value="UniProtKB-EC"/>
</dbReference>
<keyword evidence="3 5" id="KW-0326">Glycosidase</keyword>
<evidence type="ECO:0000256" key="3">
    <source>
        <dbReference type="ARBA" id="ARBA00023295"/>
    </source>
</evidence>
<sequence length="646" mass="70499">MVTACLIYSFVAGLLIQVAVAKPSDGSLVKGILEGAIGDSKNILKTVLADVAEAKPKGNFTYNDKEFLLNGKPFQIIGGQIDPQRVPRAYWADRLQKAKGMGLNTIFSYVFWDMLEPVQGHWDFTGANNISAWYGEIHKAGLKAVLRPGPYVCAEHEWGGFPAWLSQVPGMRVRANNRPFLNASTSYIQRLAEQLKTAQITQGGPILMVQVENEYGSYEGDHKYTSALADVFRANFQTRLLTTDGGGKTWLNGGHVPGALAATNGNPHIGLDAINNYVTDPSCKGPFLTGEHYTTWFDGWGGGHHPWDGNDPNTLTDTLEQTKWMLSNNYSFSFYMFHGGTNWGYQSAAKVTTSYDYGAPLDEAGRPNGLYTKLRDLIAEYVPAGSITDIPSSPPLMKVSDFTLTPVMGLFDHLINPTISSSPMTMDAVGQQSGYILYEYKSSAKFSGIVRPGDRPRDRVVVYVNGVKKGVGADVSVTIKPGDELWLFVENLGRDNYESTMGQPGSVLVDQEKGIKGDVTVGGVKINGWNTYSYPLASPPELPPTTSKRSVSESDMPVFYRGSFNTTKSGLAADTFLELTNGTKGVVWINGFNLGRYWKIGPQKQLFVPGAILNSDKPNQVVVLELEPGMSSMVAKGVSSRTWGKV</sequence>
<dbReference type="SUPFAM" id="SSF49785">
    <property type="entry name" value="Galactose-binding domain-like"/>
    <property type="match status" value="1"/>
</dbReference>
<organism evidence="11 12">
    <name type="scientific">Pochonia chlamydosporia 170</name>
    <dbReference type="NCBI Taxonomy" id="1380566"/>
    <lineage>
        <taxon>Eukaryota</taxon>
        <taxon>Fungi</taxon>
        <taxon>Dikarya</taxon>
        <taxon>Ascomycota</taxon>
        <taxon>Pezizomycotina</taxon>
        <taxon>Sordariomycetes</taxon>
        <taxon>Hypocreomycetidae</taxon>
        <taxon>Hypocreales</taxon>
        <taxon>Clavicipitaceae</taxon>
        <taxon>Pochonia</taxon>
    </lineage>
</organism>
<dbReference type="Gene3D" id="3.20.20.80">
    <property type="entry name" value="Glycosidases"/>
    <property type="match status" value="1"/>
</dbReference>
<evidence type="ECO:0000259" key="8">
    <source>
        <dbReference type="Pfam" id="PF01301"/>
    </source>
</evidence>
<dbReference type="PANTHER" id="PTHR23421">
    <property type="entry name" value="BETA-GALACTOSIDASE RELATED"/>
    <property type="match status" value="1"/>
</dbReference>
<keyword evidence="7" id="KW-0732">Signal</keyword>
<dbReference type="PROSITE" id="PS01182">
    <property type="entry name" value="GLYCOSYL_HYDROL_F35"/>
    <property type="match status" value="1"/>
</dbReference>
<keyword evidence="12" id="KW-1185">Reference proteome</keyword>
<evidence type="ECO:0000256" key="7">
    <source>
        <dbReference type="SAM" id="SignalP"/>
    </source>
</evidence>
<accession>A0A179FBI9</accession>
<dbReference type="Pfam" id="PF21467">
    <property type="entry name" value="BetaGal_gal-bd"/>
    <property type="match status" value="1"/>
</dbReference>
<name>A0A179FBI9_METCM</name>
<protein>
    <recommendedName>
        <fullName evidence="5">Beta-galactosidase</fullName>
        <ecNumber evidence="5">3.2.1.23</ecNumber>
    </recommendedName>
</protein>
<feature type="active site" description="Proton donor" evidence="4">
    <location>
        <position position="214"/>
    </location>
</feature>
<dbReference type="KEGG" id="pchm:VFPPC_06898"/>
<evidence type="ECO:0000259" key="10">
    <source>
        <dbReference type="Pfam" id="PF21467"/>
    </source>
</evidence>
<dbReference type="InterPro" id="IPR048912">
    <property type="entry name" value="BetaGal1-like_ABD1"/>
</dbReference>
<dbReference type="GeneID" id="28849847"/>
<feature type="domain" description="Beta-galactosidase galactose-binding" evidence="10">
    <location>
        <begin position="557"/>
        <end position="615"/>
    </location>
</feature>
<gene>
    <name evidence="11" type="ORF">VFPPC_06898</name>
</gene>
<evidence type="ECO:0000313" key="11">
    <source>
        <dbReference type="EMBL" id="OAQ62479.1"/>
    </source>
</evidence>
<dbReference type="InterPro" id="IPR017853">
    <property type="entry name" value="GH"/>
</dbReference>
<dbReference type="InterPro" id="IPR026283">
    <property type="entry name" value="B-gal_1-like"/>
</dbReference>
<dbReference type="EC" id="3.2.1.23" evidence="5"/>
<dbReference type="Pfam" id="PF21317">
    <property type="entry name" value="BetaGal_ABD_1"/>
    <property type="match status" value="1"/>
</dbReference>
<evidence type="ECO:0000259" key="9">
    <source>
        <dbReference type="Pfam" id="PF21317"/>
    </source>
</evidence>
<evidence type="ECO:0000256" key="2">
    <source>
        <dbReference type="ARBA" id="ARBA00022801"/>
    </source>
</evidence>
<dbReference type="STRING" id="1380566.A0A179FBI9"/>
<dbReference type="OrthoDB" id="1657402at2759"/>
<evidence type="ECO:0000313" key="12">
    <source>
        <dbReference type="Proteomes" id="UP000078397"/>
    </source>
</evidence>
<evidence type="ECO:0000256" key="6">
    <source>
        <dbReference type="RuleBase" id="RU003679"/>
    </source>
</evidence>
<dbReference type="InterPro" id="IPR048913">
    <property type="entry name" value="BetaGal_gal-bd"/>
</dbReference>
<dbReference type="InterPro" id="IPR019801">
    <property type="entry name" value="Glyco_hydro_35_CS"/>
</dbReference>
<dbReference type="PIRSF" id="PIRSF006336">
    <property type="entry name" value="B-gal"/>
    <property type="match status" value="1"/>
</dbReference>
<comment type="similarity">
    <text evidence="1 6">Belongs to the glycosyl hydrolase 35 family.</text>
</comment>
<feature type="active site" description="Nucleophile" evidence="4">
    <location>
        <position position="291"/>
    </location>
</feature>
<dbReference type="InterPro" id="IPR001944">
    <property type="entry name" value="Glycoside_Hdrlase_35"/>
</dbReference>
<dbReference type="GO" id="GO:0005975">
    <property type="term" value="P:carbohydrate metabolic process"/>
    <property type="evidence" value="ECO:0007669"/>
    <property type="project" value="InterPro"/>
</dbReference>
<dbReference type="Proteomes" id="UP000078397">
    <property type="component" value="Unassembled WGS sequence"/>
</dbReference>
<dbReference type="PRINTS" id="PR00742">
    <property type="entry name" value="GLHYDRLASE35"/>
</dbReference>
<dbReference type="InterPro" id="IPR008979">
    <property type="entry name" value="Galactose-bd-like_sf"/>
</dbReference>
<dbReference type="AlphaFoldDB" id="A0A179FBI9"/>
<evidence type="ECO:0000256" key="5">
    <source>
        <dbReference type="RuleBase" id="RU000675"/>
    </source>
</evidence>
<feature type="domain" description="Beta-galactosidase 1-like first all-beta" evidence="9">
    <location>
        <begin position="423"/>
        <end position="534"/>
    </location>
</feature>
<dbReference type="Gene3D" id="2.60.120.260">
    <property type="entry name" value="Galactose-binding domain-like"/>
    <property type="match status" value="2"/>
</dbReference>
<dbReference type="RefSeq" id="XP_018140183.1">
    <property type="nucleotide sequence ID" value="XM_018285853.1"/>
</dbReference>
<reference evidence="11 12" key="1">
    <citation type="journal article" date="2016" name="PLoS Pathog.">
        <title>Biosynthesis of antibiotic leucinostatins in bio-control fungus Purpureocillium lilacinum and their inhibition on phytophthora revealed by genome mining.</title>
        <authorList>
            <person name="Wang G."/>
            <person name="Liu Z."/>
            <person name="Lin R."/>
            <person name="Li E."/>
            <person name="Mao Z."/>
            <person name="Ling J."/>
            <person name="Yang Y."/>
            <person name="Yin W.B."/>
            <person name="Xie B."/>
        </authorList>
    </citation>
    <scope>NUCLEOTIDE SEQUENCE [LARGE SCALE GENOMIC DNA]</scope>
    <source>
        <strain evidence="11">170</strain>
    </source>
</reference>
<comment type="caution">
    <text evidence="11">The sequence shown here is derived from an EMBL/GenBank/DDBJ whole genome shotgun (WGS) entry which is preliminary data.</text>
</comment>